<organism evidence="1 2">
    <name type="scientific">Promethearchaeum syntrophicum</name>
    <dbReference type="NCBI Taxonomy" id="2594042"/>
    <lineage>
        <taxon>Archaea</taxon>
        <taxon>Promethearchaeati</taxon>
        <taxon>Promethearchaeota</taxon>
        <taxon>Promethearchaeia</taxon>
        <taxon>Promethearchaeales</taxon>
        <taxon>Promethearchaeaceae</taxon>
        <taxon>Promethearchaeum</taxon>
    </lineage>
</organism>
<accession>A0A5B9DDS0</accession>
<dbReference type="Gene3D" id="1.25.10.90">
    <property type="match status" value="1"/>
</dbReference>
<reference evidence="1 2" key="1">
    <citation type="journal article" date="2020" name="Nature">
        <title>Isolation of an archaeon at the prokaryote-eukaryote interface.</title>
        <authorList>
            <person name="Imachi H."/>
            <person name="Nobu M.K."/>
            <person name="Nakahara N."/>
            <person name="Morono Y."/>
            <person name="Ogawara M."/>
            <person name="Takaki Y."/>
            <person name="Takano Y."/>
            <person name="Uematsu K."/>
            <person name="Ikuta T."/>
            <person name="Ito M."/>
            <person name="Matsui Y."/>
            <person name="Miyazaki M."/>
            <person name="Murata K."/>
            <person name="Saito Y."/>
            <person name="Sakai S."/>
            <person name="Song C."/>
            <person name="Tasumi E."/>
            <person name="Yamanaka Y."/>
            <person name="Yamaguchi T."/>
            <person name="Kamagata Y."/>
            <person name="Tamaki H."/>
            <person name="Takai K."/>
        </authorList>
    </citation>
    <scope>NUCLEOTIDE SEQUENCE [LARGE SCALE GENOMIC DNA]</scope>
    <source>
        <strain evidence="1 2">MK-D1</strain>
    </source>
</reference>
<evidence type="ECO:0000313" key="1">
    <source>
        <dbReference type="EMBL" id="QEE17155.1"/>
    </source>
</evidence>
<reference evidence="1 2" key="2">
    <citation type="journal article" date="2024" name="Int. J. Syst. Evol. Microbiol.">
        <title>Promethearchaeum syntrophicum gen. nov., sp. nov., an anaerobic, obligately syntrophic archaeon, the first isolate of the lineage 'Asgard' archaea, and proposal of the new archaeal phylum Promethearchaeota phyl. nov. and kingdom Promethearchaeati regn. nov.</title>
        <authorList>
            <person name="Imachi H."/>
            <person name="Nobu M.K."/>
            <person name="Kato S."/>
            <person name="Takaki Y."/>
            <person name="Miyazaki M."/>
            <person name="Miyata M."/>
            <person name="Ogawara M."/>
            <person name="Saito Y."/>
            <person name="Sakai S."/>
            <person name="Tahara Y.O."/>
            <person name="Takano Y."/>
            <person name="Tasumi E."/>
            <person name="Uematsu K."/>
            <person name="Yoshimura T."/>
            <person name="Itoh T."/>
            <person name="Ohkuma M."/>
            <person name="Takai K."/>
        </authorList>
    </citation>
    <scope>NUCLEOTIDE SEQUENCE [LARGE SCALE GENOMIC DNA]</scope>
    <source>
        <strain evidence="1 2">MK-D1</strain>
    </source>
</reference>
<dbReference type="InterPro" id="IPR014825">
    <property type="entry name" value="DNA_alkylation"/>
</dbReference>
<dbReference type="CDD" id="cd06561">
    <property type="entry name" value="AlkD_like"/>
    <property type="match status" value="1"/>
</dbReference>
<dbReference type="KEGG" id="psyt:DSAG12_02987"/>
<dbReference type="AlphaFoldDB" id="A0A5B9DDS0"/>
<sequence>MTNHNENFNLETTLDEMKSIGTELLRKHYMKNGATGEYYGTKKGDIRKIAKKIKNNPLFARKLWKTEILEARLLATLLLKPIDIELDEMEEFVKSIKNIQVADWFNAYIVKKHPKKEILREKWMKSNNPMLLRAGWNLTSIKVVKEPESLEMSSILERIENEMKKASPIEQWTMNTTLVEIGINIPKYRKRALDIGESLGVYSDYKAPKGCTTPFAPIWIKEMVERNKKK</sequence>
<proteinExistence type="predicted"/>
<dbReference type="Pfam" id="PF08713">
    <property type="entry name" value="DNA_alkylation"/>
    <property type="match status" value="1"/>
</dbReference>
<dbReference type="RefSeq" id="WP_147664067.1">
    <property type="nucleotide sequence ID" value="NZ_CP042905.2"/>
</dbReference>
<keyword evidence="2" id="KW-1185">Reference proteome</keyword>
<dbReference type="OrthoDB" id="386593at2157"/>
<gene>
    <name evidence="1" type="ORF">DSAG12_02987</name>
</gene>
<dbReference type="PANTHER" id="PTHR41291:SF1">
    <property type="entry name" value="DNA ALKYLATION REPAIR PROTEIN"/>
    <property type="match status" value="1"/>
</dbReference>
<protein>
    <submittedName>
        <fullName evidence="1">DNA alkylation repair protein</fullName>
    </submittedName>
</protein>
<evidence type="ECO:0000313" key="2">
    <source>
        <dbReference type="Proteomes" id="UP000321408"/>
    </source>
</evidence>
<dbReference type="Proteomes" id="UP000321408">
    <property type="component" value="Chromosome"/>
</dbReference>
<dbReference type="GeneID" id="41330963"/>
<dbReference type="EMBL" id="CP042905">
    <property type="protein sequence ID" value="QEE17155.1"/>
    <property type="molecule type" value="Genomic_DNA"/>
</dbReference>
<dbReference type="PANTHER" id="PTHR41291">
    <property type="entry name" value="DNA ALKYLATION REPAIR PROTEIN"/>
    <property type="match status" value="1"/>
</dbReference>
<name>A0A5B9DDS0_9ARCH</name>
<dbReference type="InterPro" id="IPR016024">
    <property type="entry name" value="ARM-type_fold"/>
</dbReference>
<dbReference type="SUPFAM" id="SSF48371">
    <property type="entry name" value="ARM repeat"/>
    <property type="match status" value="1"/>
</dbReference>